<dbReference type="OrthoDB" id="8922241at2759"/>
<dbReference type="AlphaFoldDB" id="A0A0D0A744"/>
<dbReference type="Proteomes" id="UP000054018">
    <property type="component" value="Unassembled WGS sequence"/>
</dbReference>
<dbReference type="EMBL" id="KN833694">
    <property type="protein sequence ID" value="KIK27883.1"/>
    <property type="molecule type" value="Genomic_DNA"/>
</dbReference>
<keyword evidence="2" id="KW-1185">Reference proteome</keyword>
<gene>
    <name evidence="1" type="ORF">PISMIDRAFT_92316</name>
</gene>
<reference evidence="1 2" key="1">
    <citation type="submission" date="2014-04" db="EMBL/GenBank/DDBJ databases">
        <authorList>
            <consortium name="DOE Joint Genome Institute"/>
            <person name="Kuo A."/>
            <person name="Kohler A."/>
            <person name="Costa M.D."/>
            <person name="Nagy L.G."/>
            <person name="Floudas D."/>
            <person name="Copeland A."/>
            <person name="Barry K.W."/>
            <person name="Cichocki N."/>
            <person name="Veneault-Fourrey C."/>
            <person name="LaButti K."/>
            <person name="Lindquist E.A."/>
            <person name="Lipzen A."/>
            <person name="Lundell T."/>
            <person name="Morin E."/>
            <person name="Murat C."/>
            <person name="Sun H."/>
            <person name="Tunlid A."/>
            <person name="Henrissat B."/>
            <person name="Grigoriev I.V."/>
            <person name="Hibbett D.S."/>
            <person name="Martin F."/>
            <person name="Nordberg H.P."/>
            <person name="Cantor M.N."/>
            <person name="Hua S.X."/>
        </authorList>
    </citation>
    <scope>NUCLEOTIDE SEQUENCE [LARGE SCALE GENOMIC DNA]</scope>
    <source>
        <strain evidence="1 2">441</strain>
    </source>
</reference>
<protein>
    <recommendedName>
        <fullName evidence="3">C2H2-type domain-containing protein</fullName>
    </recommendedName>
</protein>
<proteinExistence type="predicted"/>
<dbReference type="HOGENOM" id="CLU_126337_2_1_1"/>
<sequence length="81" mass="9337">MLAPGKNREMGEHLREFHDFIGNEKDSVPCYWGNCDKSLQRMNVGRHIVSTHLRQTTICPRCNKSLSRPDVASRHEKQCGK</sequence>
<name>A0A0D0A744_9AGAM</name>
<accession>A0A0D0A744</accession>
<evidence type="ECO:0008006" key="3">
    <source>
        <dbReference type="Google" id="ProtNLM"/>
    </source>
</evidence>
<evidence type="ECO:0000313" key="1">
    <source>
        <dbReference type="EMBL" id="KIK27883.1"/>
    </source>
</evidence>
<dbReference type="STRING" id="765257.A0A0D0A744"/>
<organism evidence="1 2">
    <name type="scientific">Pisolithus microcarpus 441</name>
    <dbReference type="NCBI Taxonomy" id="765257"/>
    <lineage>
        <taxon>Eukaryota</taxon>
        <taxon>Fungi</taxon>
        <taxon>Dikarya</taxon>
        <taxon>Basidiomycota</taxon>
        <taxon>Agaricomycotina</taxon>
        <taxon>Agaricomycetes</taxon>
        <taxon>Agaricomycetidae</taxon>
        <taxon>Boletales</taxon>
        <taxon>Sclerodermatineae</taxon>
        <taxon>Pisolithaceae</taxon>
        <taxon>Pisolithus</taxon>
    </lineage>
</organism>
<reference evidence="2" key="2">
    <citation type="submission" date="2015-01" db="EMBL/GenBank/DDBJ databases">
        <title>Evolutionary Origins and Diversification of the Mycorrhizal Mutualists.</title>
        <authorList>
            <consortium name="DOE Joint Genome Institute"/>
            <consortium name="Mycorrhizal Genomics Consortium"/>
            <person name="Kohler A."/>
            <person name="Kuo A."/>
            <person name="Nagy L.G."/>
            <person name="Floudas D."/>
            <person name="Copeland A."/>
            <person name="Barry K.W."/>
            <person name="Cichocki N."/>
            <person name="Veneault-Fourrey C."/>
            <person name="LaButti K."/>
            <person name="Lindquist E.A."/>
            <person name="Lipzen A."/>
            <person name="Lundell T."/>
            <person name="Morin E."/>
            <person name="Murat C."/>
            <person name="Riley R."/>
            <person name="Ohm R."/>
            <person name="Sun H."/>
            <person name="Tunlid A."/>
            <person name="Henrissat B."/>
            <person name="Grigoriev I.V."/>
            <person name="Hibbett D.S."/>
            <person name="Martin F."/>
        </authorList>
    </citation>
    <scope>NUCLEOTIDE SEQUENCE [LARGE SCALE GENOMIC DNA]</scope>
    <source>
        <strain evidence="2">441</strain>
    </source>
</reference>
<evidence type="ECO:0000313" key="2">
    <source>
        <dbReference type="Proteomes" id="UP000054018"/>
    </source>
</evidence>